<evidence type="ECO:0000313" key="1">
    <source>
        <dbReference type="Ensembl" id="ENSP00000516503.1"/>
    </source>
</evidence>
<keyword evidence="2" id="KW-1185">Reference proteome</keyword>
<dbReference type="Ensembl" id="ENST00000706689.1">
    <property type="protein sequence ID" value="ENSP00000516503.1"/>
    <property type="gene ID" value="ENSG00000109519.14"/>
</dbReference>
<reference evidence="1 2" key="2">
    <citation type="journal article" date="2004" name="Nature">
        <title>Finishing the euchromatic sequence of the human genome.</title>
        <authorList>
            <consortium name="International Human Genome Sequencing Consortium"/>
        </authorList>
    </citation>
    <scope>NUCLEOTIDE SEQUENCE [LARGE SCALE GENOMIC DNA]</scope>
</reference>
<dbReference type="AlphaFoldDB" id="A0A9L9PY91"/>
<sequence length="82" mass="10009">MAAQCVRLARRSLPALALSLRKNINELWQTLRTYGRGARNWWRRQNYTAFKPSARTCWRWQTFWRRQHSVFQKKKLKTITLT</sequence>
<dbReference type="Proteomes" id="UP000005640">
    <property type="component" value="Chromosome 4"/>
</dbReference>
<gene>
    <name evidence="1" type="primary">GRPEL1</name>
</gene>
<dbReference type="GeneTree" id="ENSGT00390000005589"/>
<proteinExistence type="predicted"/>
<dbReference type="OpenTargets" id="ENSG00000109519"/>
<reference evidence="1 2" key="1">
    <citation type="journal article" date="2001" name="Nature">
        <title>Initial sequencing and analysis of the human genome.</title>
        <authorList>
            <consortium name="International Human Genome Sequencing Consortium"/>
            <person name="Lander E.S."/>
            <person name="Linton L.M."/>
            <person name="Birren B."/>
            <person name="Nusbaum C."/>
            <person name="Zody M.C."/>
            <person name="Baldwin J."/>
            <person name="Devon K."/>
            <person name="Dewar K."/>
            <person name="Doyle M."/>
            <person name="FitzHugh W."/>
            <person name="Funke R."/>
            <person name="Gage D."/>
            <person name="Harris K."/>
            <person name="Heaford A."/>
            <person name="Howland J."/>
            <person name="Kann L."/>
            <person name="Lehoczky J."/>
            <person name="LeVine R."/>
            <person name="McEwan P."/>
            <person name="McKernan K."/>
            <person name="Meldrim J."/>
            <person name="Mesirov J.P."/>
            <person name="Miranda C."/>
            <person name="Morris W."/>
            <person name="Naylor J."/>
            <person name="Raymond C."/>
            <person name="Rosetti M."/>
            <person name="Santos R."/>
            <person name="Sheridan A."/>
            <person name="Sougnez C."/>
            <person name="Stange-Thomann N."/>
            <person name="Stojanovic N."/>
            <person name="Subramanian A."/>
            <person name="Wyman D."/>
            <person name="Rogers J."/>
            <person name="Sulston J."/>
            <person name="Ainscough R."/>
            <person name="Beck S."/>
            <person name="Bentley D."/>
            <person name="Burton J."/>
            <person name="Clee C."/>
            <person name="Carter N."/>
            <person name="Coulson A."/>
            <person name="Deadman R."/>
            <person name="Deloukas P."/>
            <person name="Dunham A."/>
            <person name="Dunham I."/>
            <person name="Durbin R."/>
            <person name="French L."/>
            <person name="Grafham D."/>
            <person name="Gregory S."/>
            <person name="Hubbard T."/>
            <person name="Humphray S."/>
            <person name="Hunt A."/>
            <person name="Jones M."/>
            <person name="Lloyd C."/>
            <person name="McMurray A."/>
            <person name="Matthews L."/>
            <person name="Mercer S."/>
            <person name="Milne S."/>
            <person name="Mullikin J.C."/>
            <person name="Mungall A."/>
            <person name="Plumb R."/>
            <person name="Ross M."/>
            <person name="Shownkeen R."/>
            <person name="Sims S."/>
            <person name="Waterston R.H."/>
            <person name="Wilson R.K."/>
            <person name="Hillier L.W."/>
            <person name="McPherson J.D."/>
            <person name="Marra M.A."/>
            <person name="Mardis E.R."/>
            <person name="Fulton L.A."/>
            <person name="Chinwalla A.T."/>
            <person name="Pepin K.H."/>
            <person name="Gish W.R."/>
            <person name="Chissoe S.L."/>
            <person name="Wendl M.C."/>
            <person name="Delehaunty K.D."/>
            <person name="Miner T.L."/>
            <person name="Delehaunty A."/>
            <person name="Kramer J.B."/>
            <person name="Cook L.L."/>
            <person name="Fulton R.S."/>
            <person name="Johnson D.L."/>
            <person name="Minx P.J."/>
            <person name="Clifton S.W."/>
            <person name="Hawkins T."/>
            <person name="Branscomb E."/>
            <person name="Predki P."/>
            <person name="Richardson P."/>
            <person name="Wenning S."/>
            <person name="Slezak T."/>
            <person name="Doggett N."/>
            <person name="Cheng J.F."/>
            <person name="Olsen A."/>
            <person name="Lucas S."/>
            <person name="Elkin C."/>
            <person name="Uberbacher E."/>
            <person name="Frazier M."/>
            <person name="Gibbs R.A."/>
            <person name="Muzny D.M."/>
            <person name="Scherer S.E."/>
            <person name="Bouck J.B."/>
            <person name="Sodergren E.J."/>
            <person name="Worley K.C."/>
            <person name="Rives C.M."/>
            <person name="Gorrell J.H."/>
            <person name="Metzker M.L."/>
            <person name="Naylor S.L."/>
            <person name="Kucherlapati R.S."/>
            <person name="Nelson D.L."/>
            <person name="Weinstock G.M."/>
            <person name="Sakaki Y."/>
            <person name="Fujiyama A."/>
            <person name="Hattori M."/>
            <person name="Yada T."/>
            <person name="Toyoda A."/>
            <person name="Itoh T."/>
            <person name="Kawagoe C."/>
            <person name="Watanabe H."/>
            <person name="Totoki Y."/>
            <person name="Taylor T."/>
            <person name="Weissenbach J."/>
            <person name="Heilig R."/>
            <person name="Saurin W."/>
            <person name="Artiguenave F."/>
            <person name="Brottier P."/>
            <person name="Bruls T."/>
            <person name="Pelletier E."/>
            <person name="Robert C."/>
            <person name="Wincker P."/>
            <person name="Smith D.R."/>
            <person name="Doucette-Stamm L."/>
            <person name="Rubenfield M."/>
            <person name="Weinstock K."/>
            <person name="Lee H.M."/>
            <person name="Dubois J."/>
            <person name="Rosenthal A."/>
            <person name="Platzer M."/>
            <person name="Nyakatura G."/>
            <person name="Taudien S."/>
            <person name="Rump A."/>
            <person name="Yang H."/>
            <person name="Yu J."/>
            <person name="Wang J."/>
            <person name="Huang G."/>
            <person name="Gu J."/>
            <person name="Hood L."/>
            <person name="Rowen L."/>
            <person name="Madan A."/>
            <person name="Qin S."/>
            <person name="Davis R.W."/>
            <person name="Federspiel N.A."/>
            <person name="Abola A.P."/>
            <person name="Proctor M.J."/>
            <person name="Myers R.M."/>
            <person name="Schmutz J."/>
            <person name="Dickson M."/>
            <person name="Grimwood J."/>
            <person name="Cox D.R."/>
            <person name="Olson M.V."/>
            <person name="Kaul R."/>
            <person name="Raymond C."/>
            <person name="Shimizu N."/>
            <person name="Kawasaki K."/>
            <person name="Minoshima S."/>
            <person name="Evans G.A."/>
            <person name="Athanasiou M."/>
            <person name="Schultz R."/>
            <person name="Roe B.A."/>
            <person name="Chen F."/>
            <person name="Pan H."/>
            <person name="Ramser J."/>
            <person name="Lehrach H."/>
            <person name="Reinhardt R."/>
            <person name="McCombie W.R."/>
            <person name="de la Bastide M."/>
            <person name="Dedhia N."/>
            <person name="Blocker H."/>
            <person name="Hornischer K."/>
            <person name="Nordsiek G."/>
            <person name="Agarwala R."/>
            <person name="Aravind L."/>
            <person name="Bailey J.A."/>
            <person name="Bateman A."/>
            <person name="Batzoglou S."/>
            <person name="Birney E."/>
            <person name="Bork P."/>
            <person name="Brown D.G."/>
            <person name="Burge C.B."/>
            <person name="Cerutti L."/>
            <person name="Chen H.C."/>
            <person name="Church D."/>
            <person name="Clamp M."/>
            <person name="Copley R.R."/>
            <person name="Doerks T."/>
            <person name="Eddy S.R."/>
            <person name="Eichler E.E."/>
            <person name="Furey T.S."/>
            <person name="Galagan J."/>
            <person name="Gilbert J.G."/>
            <person name="Harmon C."/>
            <person name="Hayashizaki Y."/>
            <person name="Haussler D."/>
            <person name="Hermjakob H."/>
            <person name="Hokamp K."/>
            <person name="Jang W."/>
            <person name="Johnson L.S."/>
            <person name="Jones T.A."/>
            <person name="Kasif S."/>
            <person name="Kaspryzk A."/>
            <person name="Kennedy S."/>
            <person name="Kent W.J."/>
            <person name="Kitts P."/>
            <person name="Koonin E.V."/>
            <person name="Korf I."/>
            <person name="Kulp D."/>
            <person name="Lancet D."/>
            <person name="Lowe T.M."/>
            <person name="McLysaght A."/>
            <person name="Mikkelsen T."/>
            <person name="Moran J.V."/>
            <person name="Mulder N."/>
            <person name="Pollara V.J."/>
            <person name="Ponting C.P."/>
            <person name="Schuler G."/>
            <person name="Schultz J."/>
            <person name="Slater G."/>
            <person name="Smit A.F."/>
            <person name="Stupka E."/>
            <person name="Szustakowski J."/>
            <person name="Thierry-Mieg D."/>
            <person name="Thierry-Mieg J."/>
            <person name="Wagner L."/>
            <person name="Wallis J."/>
            <person name="Wheeler R."/>
            <person name="Williams A."/>
            <person name="Wolf Y.I."/>
            <person name="Wolfe K.H."/>
            <person name="Yang S.P."/>
            <person name="Yeh R.F."/>
            <person name="Collins F."/>
            <person name="Guyer M.S."/>
            <person name="Peterson J."/>
            <person name="Felsenfeld A."/>
            <person name="Wetterstrand K.A."/>
            <person name="Patrinos A."/>
            <person name="Morgan M.J."/>
            <person name="de Jong P."/>
            <person name="Catanese J.J."/>
            <person name="Osoegawa K."/>
            <person name="Shizuya H."/>
            <person name="Choi S."/>
            <person name="Chen Y.J."/>
        </authorList>
    </citation>
    <scope>NUCLEOTIDE SEQUENCE [LARGE SCALE GENOMIC DNA]</scope>
</reference>
<evidence type="ECO:0000313" key="2">
    <source>
        <dbReference type="Proteomes" id="UP000005640"/>
    </source>
</evidence>
<dbReference type="EMBL" id="AC097382">
    <property type="status" value="NOT_ANNOTATED_CDS"/>
    <property type="molecule type" value="Genomic_DNA"/>
</dbReference>
<reference evidence="1" key="4">
    <citation type="submission" date="2025-08" db="UniProtKB">
        <authorList>
            <consortium name="Ensembl"/>
        </authorList>
    </citation>
    <scope>IDENTIFICATION</scope>
</reference>
<dbReference type="HGNC" id="HGNC:19696">
    <property type="gene designation" value="GRPEL1"/>
</dbReference>
<reference evidence="1" key="5">
    <citation type="submission" date="2025-09" db="UniProtKB">
        <authorList>
            <consortium name="Ensembl"/>
        </authorList>
    </citation>
    <scope>IDENTIFICATION</scope>
</reference>
<name>A0A9L9PY91_HUMAN</name>
<accession>A0A9L9PY91</accession>
<protein>
    <submittedName>
        <fullName evidence="1">GrpE like 1, mitochondrial</fullName>
    </submittedName>
</protein>
<dbReference type="Ensembl" id="ENST00000706689.1">
    <property type="protein sequence ID" value="ENSP00000516503.1"/>
    <property type="gene ID" value="ENSG00000109519.15"/>
</dbReference>
<organism evidence="1 2">
    <name type="scientific">Homo sapiens</name>
    <name type="common">Human</name>
    <dbReference type="NCBI Taxonomy" id="9606"/>
    <lineage>
        <taxon>Eukaryota</taxon>
        <taxon>Metazoa</taxon>
        <taxon>Chordata</taxon>
        <taxon>Craniata</taxon>
        <taxon>Vertebrata</taxon>
        <taxon>Euteleostomi</taxon>
        <taxon>Mammalia</taxon>
        <taxon>Eutheria</taxon>
        <taxon>Euarchontoglires</taxon>
        <taxon>Primates</taxon>
        <taxon>Haplorrhini</taxon>
        <taxon>Catarrhini</taxon>
        <taxon>Hominidae</taxon>
        <taxon>Homo</taxon>
    </lineage>
</organism>
<reference evidence="1 2" key="3">
    <citation type="journal article" date="2005" name="Nature">
        <title>Generation and annotation of the DNA sequences of human chromosomes 2 and 4.</title>
        <authorList>
            <person name="Hillier L.W."/>
            <person name="Graves T.A."/>
            <person name="Fulton R.S."/>
            <person name="Fulton L.A."/>
            <person name="Pepin K.H."/>
            <person name="Minx P."/>
            <person name="Wagner-McPherson C."/>
            <person name="Layman D."/>
            <person name="Wylie K."/>
            <person name="Sekhon M."/>
            <person name="Becker M.C."/>
            <person name="Fewell G.A."/>
            <person name="Delehaunty K.D."/>
            <person name="Miner T.L."/>
            <person name="Nash W.E."/>
            <person name="Kremitzki C."/>
            <person name="Oddy L."/>
            <person name="Du H."/>
            <person name="Sun H."/>
            <person name="Bradshaw-Cordum H."/>
            <person name="Ali J."/>
            <person name="Carter J."/>
            <person name="Cordes M."/>
            <person name="Harris A."/>
            <person name="Isak A."/>
            <person name="van Brunt A."/>
            <person name="Nguyen C."/>
            <person name="Du F."/>
            <person name="Courtney L."/>
            <person name="Kalicki J."/>
            <person name="Ozersky P."/>
            <person name="Abbott S."/>
            <person name="Armstrong J."/>
            <person name="Belter E.A."/>
            <person name="Caruso L."/>
            <person name="Cedroni M."/>
            <person name="Cotton M."/>
            <person name="Davidson T."/>
            <person name="Desai A."/>
            <person name="Elliott G."/>
            <person name="Erb T."/>
            <person name="Fronick C."/>
            <person name="Gaige T."/>
            <person name="Haakenson W."/>
            <person name="Haglund K."/>
            <person name="Holmes A."/>
            <person name="Harkins R."/>
            <person name="Kim K."/>
            <person name="Kruchowski S.S."/>
            <person name="Strong C.M."/>
            <person name="Grewal N."/>
            <person name="Goyea E."/>
            <person name="Hou S."/>
            <person name="Levy A."/>
            <person name="Martinka S."/>
            <person name="Mead K."/>
            <person name="McLellan M.D."/>
            <person name="Meyer R."/>
            <person name="Randall-Maher J."/>
            <person name="Tomlinson C."/>
            <person name="Dauphin-Kohlberg S."/>
            <person name="Kozlowicz-Reilly A."/>
            <person name="Shah N."/>
            <person name="Swearengen-Shahid S."/>
            <person name="Snider J."/>
            <person name="Strong J.T."/>
            <person name="Thompson J."/>
            <person name="Yoakum M."/>
            <person name="Leonard S."/>
            <person name="Pearman C."/>
            <person name="Trani L."/>
            <person name="Radionenko M."/>
            <person name="Waligorski J.E."/>
            <person name="Wang C."/>
            <person name="Rock S.M."/>
            <person name="Tin-Wollam A.M."/>
            <person name="Maupin R."/>
            <person name="Latreille P."/>
            <person name="Wendl M.C."/>
            <person name="Yang S.P."/>
            <person name="Pohl C."/>
            <person name="Wallis J.W."/>
            <person name="Spieth J."/>
            <person name="Bieri T.A."/>
            <person name="Berkowicz N."/>
            <person name="Nelson J.O."/>
            <person name="Osborne J."/>
            <person name="Ding L."/>
            <person name="Meyer R."/>
            <person name="Sabo A."/>
            <person name="Shotland Y."/>
            <person name="Sinha P."/>
            <person name="Wohldmann P.E."/>
            <person name="Cook L.L."/>
            <person name="Hickenbotham M.T."/>
            <person name="Eldred J."/>
            <person name="Williams D."/>
            <person name="Jones T.A."/>
            <person name="She X."/>
            <person name="Ciccarelli F.D."/>
            <person name="Izaurralde E."/>
            <person name="Taylor J."/>
            <person name="Schmutz J."/>
            <person name="Myers R.M."/>
            <person name="Cox D.R."/>
            <person name="Huang X."/>
            <person name="McPherson J.D."/>
            <person name="Mardis E.R."/>
            <person name="Clifton S.W."/>
            <person name="Warren W.C."/>
            <person name="Chinwalla A.T."/>
            <person name="Eddy S.R."/>
            <person name="Marra M.A."/>
            <person name="Ovcharenko I."/>
            <person name="Furey T.S."/>
            <person name="Miller W."/>
            <person name="Eichler E.E."/>
            <person name="Bork P."/>
            <person name="Suyama M."/>
            <person name="Torrents D."/>
            <person name="Waterston R.H."/>
            <person name="Wilson R.K."/>
        </authorList>
    </citation>
    <scope>NUCLEOTIDE SEQUENCE [LARGE SCALE GENOMIC DNA]</scope>
</reference>
<dbReference type="OrthoDB" id="201635at2759"/>